<keyword evidence="2" id="KW-0540">Nuclease</keyword>
<dbReference type="SMART" id="SM00507">
    <property type="entry name" value="HNHc"/>
    <property type="match status" value="1"/>
</dbReference>
<dbReference type="AlphaFoldDB" id="A0A7T0PBA3"/>
<evidence type="ECO:0000313" key="3">
    <source>
        <dbReference type="Proteomes" id="UP000594681"/>
    </source>
</evidence>
<dbReference type="InterPro" id="IPR002711">
    <property type="entry name" value="HNH"/>
</dbReference>
<dbReference type="CDD" id="cd00085">
    <property type="entry name" value="HNHc"/>
    <property type="match status" value="1"/>
</dbReference>
<dbReference type="RefSeq" id="WP_165008993.1">
    <property type="nucleotide sequence ID" value="NZ_CP064954.1"/>
</dbReference>
<dbReference type="KEGG" id="cliz:G7Y31_04465"/>
<dbReference type="GO" id="GO:0008270">
    <property type="term" value="F:zinc ion binding"/>
    <property type="evidence" value="ECO:0007669"/>
    <property type="project" value="InterPro"/>
</dbReference>
<organism evidence="2 3">
    <name type="scientific">Corynebacterium lizhenjunii</name>
    <dbReference type="NCBI Taxonomy" id="2709394"/>
    <lineage>
        <taxon>Bacteria</taxon>
        <taxon>Bacillati</taxon>
        <taxon>Actinomycetota</taxon>
        <taxon>Actinomycetes</taxon>
        <taxon>Mycobacteriales</taxon>
        <taxon>Corynebacteriaceae</taxon>
        <taxon>Corynebacterium</taxon>
    </lineage>
</organism>
<feature type="domain" description="HNH nuclease" evidence="1">
    <location>
        <begin position="120"/>
        <end position="180"/>
    </location>
</feature>
<gene>
    <name evidence="2" type="ORF">G7Y31_04465</name>
</gene>
<proteinExistence type="predicted"/>
<dbReference type="Gene3D" id="1.10.30.50">
    <property type="match status" value="1"/>
</dbReference>
<dbReference type="GO" id="GO:0003676">
    <property type="term" value="F:nucleic acid binding"/>
    <property type="evidence" value="ECO:0007669"/>
    <property type="project" value="InterPro"/>
</dbReference>
<reference evidence="2" key="1">
    <citation type="submission" date="2020-11" db="EMBL/GenBank/DDBJ databases">
        <title>Corynebacterium sp. ZJ-599.</title>
        <authorList>
            <person name="Zhou J."/>
        </authorList>
    </citation>
    <scope>NUCLEOTIDE SEQUENCE [LARGE SCALE GENOMIC DNA]</scope>
    <source>
        <strain evidence="2">ZJ-599</strain>
    </source>
</reference>
<dbReference type="EMBL" id="CP064954">
    <property type="protein sequence ID" value="QPK79951.1"/>
    <property type="molecule type" value="Genomic_DNA"/>
</dbReference>
<evidence type="ECO:0000313" key="2">
    <source>
        <dbReference type="EMBL" id="QPK79951.1"/>
    </source>
</evidence>
<dbReference type="Proteomes" id="UP000594681">
    <property type="component" value="Chromosome"/>
</dbReference>
<keyword evidence="2" id="KW-0378">Hydrolase</keyword>
<accession>A0A7T0PBA3</accession>
<evidence type="ECO:0000259" key="1">
    <source>
        <dbReference type="SMART" id="SM00507"/>
    </source>
</evidence>
<keyword evidence="3" id="KW-1185">Reference proteome</keyword>
<keyword evidence="2" id="KW-0255">Endonuclease</keyword>
<dbReference type="InterPro" id="IPR003615">
    <property type="entry name" value="HNH_nuc"/>
</dbReference>
<name>A0A7T0PBA3_9CORY</name>
<sequence>MSGFDFVPADQEYPVEAYAPDGTLWWKSSIRGATGAVPRMASWLRWNVELGGRFSTRQLRDTLDISNEHAQRRQRELRDYGWEYLSAKEEPSLGEECILEKYGWWPGEGQRPKRDTISAKVRRQVIERDGGRCVLCGRAAGEKYEDGSVVVLTAGHIKANSHGGAASLDNLQTECRVCNESARADTGSASEPEAVIEQVKNLKKADRLELLAWIRSGRRSRSNLDRAYDEYRLGGPLVQEAVRSYLEKVEGR</sequence>
<dbReference type="Pfam" id="PF01844">
    <property type="entry name" value="HNH"/>
    <property type="match status" value="1"/>
</dbReference>
<dbReference type="GO" id="GO:0004519">
    <property type="term" value="F:endonuclease activity"/>
    <property type="evidence" value="ECO:0007669"/>
    <property type="project" value="UniProtKB-KW"/>
</dbReference>
<protein>
    <submittedName>
        <fullName evidence="2">HNH endonuclease</fullName>
    </submittedName>
</protein>